<dbReference type="Proteomes" id="UP000019681">
    <property type="component" value="Unassembled WGS sequence"/>
</dbReference>
<reference evidence="1 2" key="1">
    <citation type="journal article" date="2014" name="Genome Announc.">
        <title>Draft Genome Sequence of Fervidicella metallireducens Strain AeBT, an Iron-Reducing Thermoanaerobe from the Great Artesian Basin.</title>
        <authorList>
            <person name="Patel B.K."/>
        </authorList>
    </citation>
    <scope>NUCLEOTIDE SEQUENCE [LARGE SCALE GENOMIC DNA]</scope>
    <source>
        <strain evidence="1 2">AeB</strain>
    </source>
</reference>
<name>A0A017RW89_9CLOT</name>
<sequence length="39" mass="4491">MISGAVNMTASVYVNNDLFVIGRRFSFYKIKSLVKYRCV</sequence>
<keyword evidence="2" id="KW-1185">Reference proteome</keyword>
<evidence type="ECO:0000313" key="1">
    <source>
        <dbReference type="EMBL" id="EYE88942.1"/>
    </source>
</evidence>
<protein>
    <submittedName>
        <fullName evidence="1">Uncharacterized protein</fullName>
    </submittedName>
</protein>
<dbReference type="AlphaFoldDB" id="A0A017RW89"/>
<dbReference type="EMBL" id="AZQP01000011">
    <property type="protein sequence ID" value="EYE88942.1"/>
    <property type="molecule type" value="Genomic_DNA"/>
</dbReference>
<proteinExistence type="predicted"/>
<evidence type="ECO:0000313" key="2">
    <source>
        <dbReference type="Proteomes" id="UP000019681"/>
    </source>
</evidence>
<gene>
    <name evidence="1" type="ORF">Q428_05165</name>
</gene>
<organism evidence="1 2">
    <name type="scientific">Fervidicella metallireducens AeB</name>
    <dbReference type="NCBI Taxonomy" id="1403537"/>
    <lineage>
        <taxon>Bacteria</taxon>
        <taxon>Bacillati</taxon>
        <taxon>Bacillota</taxon>
        <taxon>Clostridia</taxon>
        <taxon>Eubacteriales</taxon>
        <taxon>Clostridiaceae</taxon>
        <taxon>Fervidicella</taxon>
    </lineage>
</organism>
<dbReference type="STRING" id="1403537.Q428_05165"/>
<comment type="caution">
    <text evidence="1">The sequence shown here is derived from an EMBL/GenBank/DDBJ whole genome shotgun (WGS) entry which is preliminary data.</text>
</comment>
<accession>A0A017RW89</accession>